<feature type="binding site" evidence="11">
    <location>
        <position position="237"/>
    </location>
    <ligand>
        <name>Mn(2+)</name>
        <dbReference type="ChEBI" id="CHEBI:29035"/>
    </ligand>
</feature>
<feature type="binding site" evidence="11">
    <location>
        <position position="201"/>
    </location>
    <ligand>
        <name>Mn(2+)</name>
        <dbReference type="ChEBI" id="CHEBI:29035"/>
    </ligand>
</feature>
<comment type="subunit">
    <text evidence="11">Homodimer.</text>
</comment>
<dbReference type="Gene3D" id="3.20.20.70">
    <property type="entry name" value="Aldolase class I"/>
    <property type="match status" value="1"/>
</dbReference>
<dbReference type="Pfam" id="PF00682">
    <property type="entry name" value="HMGL-like"/>
    <property type="match status" value="1"/>
</dbReference>
<dbReference type="NCBIfam" id="NF002086">
    <property type="entry name" value="PRK00915.1-3"/>
    <property type="match status" value="1"/>
</dbReference>
<dbReference type="SUPFAM" id="SSF110921">
    <property type="entry name" value="2-isopropylmalate synthase LeuA, allosteric (dimerisation) domain"/>
    <property type="match status" value="1"/>
</dbReference>
<comment type="similarity">
    <text evidence="2 11">Belongs to the alpha-IPM synthase/homocitrate synthase family. LeuA type 1 subfamily.</text>
</comment>
<dbReference type="FunFam" id="3.20.20.70:FF:000010">
    <property type="entry name" value="2-isopropylmalate synthase"/>
    <property type="match status" value="1"/>
</dbReference>
<dbReference type="EMBL" id="CP014160">
    <property type="protein sequence ID" value="AMB93533.1"/>
    <property type="molecule type" value="Genomic_DNA"/>
</dbReference>
<dbReference type="UniPathway" id="UPA00048">
    <property type="reaction ID" value="UER00070"/>
</dbReference>
<evidence type="ECO:0000256" key="6">
    <source>
        <dbReference type="ARBA" id="ARBA00022605"/>
    </source>
</evidence>
<dbReference type="InterPro" id="IPR005671">
    <property type="entry name" value="LeuA_bact_synth"/>
</dbReference>
<evidence type="ECO:0000259" key="12">
    <source>
        <dbReference type="PROSITE" id="PS50991"/>
    </source>
</evidence>
<evidence type="ECO:0000256" key="4">
    <source>
        <dbReference type="ARBA" id="ARBA00018198"/>
    </source>
</evidence>
<dbReference type="SUPFAM" id="SSF51569">
    <property type="entry name" value="Aldolase"/>
    <property type="match status" value="1"/>
</dbReference>
<dbReference type="GO" id="GO:0005737">
    <property type="term" value="C:cytoplasm"/>
    <property type="evidence" value="ECO:0007669"/>
    <property type="project" value="UniProtKB-UniRule"/>
</dbReference>
<keyword evidence="8 11" id="KW-0479">Metal-binding</keyword>
<gene>
    <name evidence="11" type="primary">leuA</name>
    <name evidence="13" type="ORF">AWM72_01610</name>
</gene>
<feature type="binding site" evidence="11">
    <location>
        <position position="203"/>
    </location>
    <ligand>
        <name>Mn(2+)</name>
        <dbReference type="ChEBI" id="CHEBI:29035"/>
    </ligand>
</feature>
<organism evidence="13 14">
    <name type="scientific">Aerococcus sanguinicola</name>
    <dbReference type="NCBI Taxonomy" id="119206"/>
    <lineage>
        <taxon>Bacteria</taxon>
        <taxon>Bacillati</taxon>
        <taxon>Bacillota</taxon>
        <taxon>Bacilli</taxon>
        <taxon>Lactobacillales</taxon>
        <taxon>Aerococcaceae</taxon>
        <taxon>Aerococcus</taxon>
    </lineage>
</organism>
<evidence type="ECO:0000256" key="10">
    <source>
        <dbReference type="ARBA" id="ARBA00023304"/>
    </source>
</evidence>
<feature type="domain" description="Pyruvate carboxyltransferase" evidence="12">
    <location>
        <begin position="4"/>
        <end position="266"/>
    </location>
</feature>
<evidence type="ECO:0000256" key="11">
    <source>
        <dbReference type="HAMAP-Rule" id="MF_01025"/>
    </source>
</evidence>
<keyword evidence="14" id="KW-1185">Reference proteome</keyword>
<dbReference type="SMART" id="SM00917">
    <property type="entry name" value="LeuA_dimer"/>
    <property type="match status" value="1"/>
</dbReference>
<dbReference type="NCBIfam" id="NF002088">
    <property type="entry name" value="PRK00915.1-5"/>
    <property type="match status" value="1"/>
</dbReference>
<dbReference type="Gene3D" id="3.30.160.270">
    <property type="match status" value="1"/>
</dbReference>
<dbReference type="PANTHER" id="PTHR10277">
    <property type="entry name" value="HOMOCITRATE SYNTHASE-RELATED"/>
    <property type="match status" value="1"/>
</dbReference>
<dbReference type="InterPro" id="IPR013785">
    <property type="entry name" value="Aldolase_TIM"/>
</dbReference>
<dbReference type="InterPro" id="IPR013709">
    <property type="entry name" value="2-isopropylmalate_synth_dimer"/>
</dbReference>
<evidence type="ECO:0000256" key="9">
    <source>
        <dbReference type="ARBA" id="ARBA00023211"/>
    </source>
</evidence>
<comment type="cofactor">
    <cofactor evidence="11">
        <name>Mn(2+)</name>
        <dbReference type="ChEBI" id="CHEBI:29035"/>
    </cofactor>
</comment>
<dbReference type="NCBIfam" id="TIGR00973">
    <property type="entry name" value="leuA_bact"/>
    <property type="match status" value="1"/>
</dbReference>
<comment type="catalytic activity">
    <reaction evidence="11">
        <text>3-methyl-2-oxobutanoate + acetyl-CoA + H2O = (2S)-2-isopropylmalate + CoA + H(+)</text>
        <dbReference type="Rhea" id="RHEA:21524"/>
        <dbReference type="ChEBI" id="CHEBI:1178"/>
        <dbReference type="ChEBI" id="CHEBI:11851"/>
        <dbReference type="ChEBI" id="CHEBI:15377"/>
        <dbReference type="ChEBI" id="CHEBI:15378"/>
        <dbReference type="ChEBI" id="CHEBI:57287"/>
        <dbReference type="ChEBI" id="CHEBI:57288"/>
        <dbReference type="EC" id="2.3.3.13"/>
    </reaction>
</comment>
<name>A0A120I920_9LACT</name>
<evidence type="ECO:0000313" key="13">
    <source>
        <dbReference type="EMBL" id="AMB93533.1"/>
    </source>
</evidence>
<keyword evidence="7 11" id="KW-0808">Transferase</keyword>
<reference evidence="13 14" key="1">
    <citation type="journal article" date="2016" name="Genome Announc.">
        <title>Complete Genome Sequences of Aerococcus christensenii CCUG 28831T, Aerococcus sanguinicola CCUG 43001T, Aerococcus urinae CCUG 36881T, Aerococcus urinaeequi CCUG 28094T, Aerococcus urinaehominis CCUG 42038 BT, and Aerococcus viridans CCUG 4311T.</title>
        <authorList>
            <person name="Carkaci D."/>
            <person name="Dargis R."/>
            <person name="Nielsen X.C."/>
            <person name="Skovgaard O."/>
            <person name="Fuursted K."/>
            <person name="Christensen J.J."/>
        </authorList>
    </citation>
    <scope>NUCLEOTIDE SEQUENCE [LARGE SCALE GENOMIC DNA]</scope>
    <source>
        <strain evidence="13 14">CCUG43001</strain>
    </source>
</reference>
<dbReference type="AlphaFoldDB" id="A0A120I920"/>
<dbReference type="InterPro" id="IPR002034">
    <property type="entry name" value="AIPM/Hcit_synth_CS"/>
</dbReference>
<dbReference type="GeneID" id="92902769"/>
<evidence type="ECO:0000256" key="2">
    <source>
        <dbReference type="ARBA" id="ARBA00009396"/>
    </source>
</evidence>
<dbReference type="InterPro" id="IPR036230">
    <property type="entry name" value="LeuA_allosteric_dom_sf"/>
</dbReference>
<keyword evidence="5 11" id="KW-0432">Leucine biosynthesis</keyword>
<sequence>MKQIDFFDTTLRDGEQTPGVNFNTQEKVRIAKQLEEWGIDAIEAGFPISSPGDFEAVKAIADSLESTTTVGLARCREKDIDAVRDALVNAKSPSIHVFLATSPIHREYKLKMTKEEVLENIAHHVRYAKQYFESVQFSPEDATRTELDFLAEAVNTAIEAGATIINIPDTTGYTNPKEMAEIFQYLQKECPKFDEVMFSCHCHNDLGMATANALAAIENGATRVEGTINGIGERAGNTALEEVATALRIREDHYQCTSHINLEQTKRLSDLVSHLSGMPVPRNKPIIGDNAFAHESGIHQDGVLKNASTYEIITPQMVGVQTNALPLGKLSGRHAFSKRLEDLGFDLSEEDIKSAFAKFKVLADKKKQVSNEDIRYLVLGHEDEQAADYKLVSLQLMTGTNGIPSTVIQIKENKEDAEVVTGQGMGKGPIEAIFNTVDDIMQANSHLTDYRLEALTGGIDAQAEVHVAVANEDGTQYNGSGIDYDVVTASAMAYVQACGKLKADQDTKEA</sequence>
<feature type="binding site" evidence="11">
    <location>
        <position position="13"/>
    </location>
    <ligand>
        <name>Mn(2+)</name>
        <dbReference type="ChEBI" id="CHEBI:29035"/>
    </ligand>
</feature>
<dbReference type="FunFam" id="1.10.238.260:FF:000001">
    <property type="entry name" value="2-isopropylmalate synthase"/>
    <property type="match status" value="1"/>
</dbReference>
<evidence type="ECO:0000256" key="7">
    <source>
        <dbReference type="ARBA" id="ARBA00022679"/>
    </source>
</evidence>
<evidence type="ECO:0000256" key="3">
    <source>
        <dbReference type="ARBA" id="ARBA00012973"/>
    </source>
</evidence>
<dbReference type="EC" id="2.3.3.13" evidence="3 11"/>
<keyword evidence="11" id="KW-0963">Cytoplasm</keyword>
<evidence type="ECO:0000256" key="8">
    <source>
        <dbReference type="ARBA" id="ARBA00022723"/>
    </source>
</evidence>
<dbReference type="PANTHER" id="PTHR10277:SF9">
    <property type="entry name" value="2-ISOPROPYLMALATE SYNTHASE 1, CHLOROPLASTIC-RELATED"/>
    <property type="match status" value="1"/>
</dbReference>
<dbReference type="GO" id="GO:0003985">
    <property type="term" value="F:acetyl-CoA C-acetyltransferase activity"/>
    <property type="evidence" value="ECO:0007669"/>
    <property type="project" value="UniProtKB-UniRule"/>
</dbReference>
<dbReference type="Gene3D" id="1.10.238.260">
    <property type="match status" value="1"/>
</dbReference>
<accession>A0A120I920</accession>
<dbReference type="PROSITE" id="PS00816">
    <property type="entry name" value="AIPM_HOMOCIT_SYNTH_2"/>
    <property type="match status" value="1"/>
</dbReference>
<reference evidence="14" key="2">
    <citation type="submission" date="2016-01" db="EMBL/GenBank/DDBJ databases">
        <title>Six Aerococcus type strain genome sequencing and assembly using PacBio and Illumina Hiseq.</title>
        <authorList>
            <person name="Carkaci D."/>
            <person name="Dargis R."/>
            <person name="Nielsen X.C."/>
            <person name="Skovgaard O."/>
            <person name="Fuursted K."/>
            <person name="Christensen J.J."/>
        </authorList>
    </citation>
    <scope>NUCLEOTIDE SEQUENCE [LARGE SCALE GENOMIC DNA]</scope>
    <source>
        <strain evidence="14">CCUG43001</strain>
    </source>
</reference>
<feature type="region of interest" description="Regulatory domain" evidence="11">
    <location>
        <begin position="390"/>
        <end position="510"/>
    </location>
</feature>
<dbReference type="PROSITE" id="PS50991">
    <property type="entry name" value="PYR_CT"/>
    <property type="match status" value="1"/>
</dbReference>
<keyword evidence="6 11" id="KW-0028">Amino-acid biosynthesis</keyword>
<dbReference type="Pfam" id="PF08502">
    <property type="entry name" value="LeuA_dimer"/>
    <property type="match status" value="1"/>
</dbReference>
<comment type="function">
    <text evidence="11">Catalyzes the condensation of the acetyl group of acetyl-CoA with 3-methyl-2-oxobutanoate (2-ketoisovalerate) to form 3-carboxy-3-hydroxy-4-methylpentanoate (2-isopropylmalate).</text>
</comment>
<dbReference type="GO" id="GO:0003852">
    <property type="term" value="F:2-isopropylmalate synthase activity"/>
    <property type="evidence" value="ECO:0007669"/>
    <property type="project" value="UniProtKB-UniRule"/>
</dbReference>
<dbReference type="RefSeq" id="WP_067972166.1">
    <property type="nucleotide sequence ID" value="NZ_CAJHKM010000006.1"/>
</dbReference>
<evidence type="ECO:0000313" key="14">
    <source>
        <dbReference type="Proteomes" id="UP000069912"/>
    </source>
</evidence>
<dbReference type="HAMAP" id="MF_01025">
    <property type="entry name" value="LeuA_type1"/>
    <property type="match status" value="1"/>
</dbReference>
<evidence type="ECO:0000256" key="5">
    <source>
        <dbReference type="ARBA" id="ARBA00022430"/>
    </source>
</evidence>
<dbReference type="KEGG" id="asan:AWM72_01610"/>
<dbReference type="CDD" id="cd07940">
    <property type="entry name" value="DRE_TIM_IPMS"/>
    <property type="match status" value="1"/>
</dbReference>
<keyword evidence="9 11" id="KW-0464">Manganese</keyword>
<comment type="pathway">
    <text evidence="1 11">Amino-acid biosynthesis; L-leucine biosynthesis; L-leucine from 3-methyl-2-oxobutanoate: step 1/4.</text>
</comment>
<dbReference type="GO" id="GO:0030145">
    <property type="term" value="F:manganese ion binding"/>
    <property type="evidence" value="ECO:0007669"/>
    <property type="project" value="UniProtKB-UniRule"/>
</dbReference>
<dbReference type="InterPro" id="IPR000891">
    <property type="entry name" value="PYR_CT"/>
</dbReference>
<keyword evidence="10 11" id="KW-0100">Branched-chain amino acid biosynthesis</keyword>
<proteinExistence type="inferred from homology"/>
<dbReference type="InterPro" id="IPR050073">
    <property type="entry name" value="2-IPM_HCS-like"/>
</dbReference>
<protein>
    <recommendedName>
        <fullName evidence="4 11">2-isopropylmalate synthase</fullName>
        <ecNumber evidence="3 11">2.3.3.13</ecNumber>
    </recommendedName>
    <alternativeName>
        <fullName evidence="11">Alpha-IPM synthase</fullName>
    </alternativeName>
    <alternativeName>
        <fullName evidence="11">Alpha-isopropylmalate synthase</fullName>
    </alternativeName>
</protein>
<evidence type="ECO:0000256" key="1">
    <source>
        <dbReference type="ARBA" id="ARBA00004689"/>
    </source>
</evidence>
<dbReference type="InterPro" id="IPR054691">
    <property type="entry name" value="LeuA/HCS_post-cat"/>
</dbReference>
<dbReference type="PROSITE" id="PS00815">
    <property type="entry name" value="AIPM_HOMOCIT_SYNTH_1"/>
    <property type="match status" value="1"/>
</dbReference>
<dbReference type="Pfam" id="PF22617">
    <property type="entry name" value="HCS_D2"/>
    <property type="match status" value="1"/>
</dbReference>
<dbReference type="GO" id="GO:0009098">
    <property type="term" value="P:L-leucine biosynthetic process"/>
    <property type="evidence" value="ECO:0007669"/>
    <property type="project" value="UniProtKB-UniRule"/>
</dbReference>
<dbReference type="Proteomes" id="UP000069912">
    <property type="component" value="Chromosome"/>
</dbReference>